<sequence length="62" mass="7040">MRFGGGLGKRRGHEHPDFPFNPAYSYRKEFPVLNMLTQTSYAKASRAAFQDTDRGRPVSCDC</sequence>
<evidence type="ECO:0000313" key="1">
    <source>
        <dbReference type="EMBL" id="OYR20218.1"/>
    </source>
</evidence>
<dbReference type="EMBL" id="NNRJ01000015">
    <property type="protein sequence ID" value="OYR20218.1"/>
    <property type="molecule type" value="Genomic_DNA"/>
</dbReference>
<dbReference type="AlphaFoldDB" id="A0A256FZM0"/>
<evidence type="ECO:0000313" key="2">
    <source>
        <dbReference type="Proteomes" id="UP000215590"/>
    </source>
</evidence>
<reference evidence="1 2" key="1">
    <citation type="submission" date="2017-07" db="EMBL/GenBank/DDBJ databases">
        <title>Phylogenetic study on the rhizospheric bacterium Ochrobactrum sp. A44.</title>
        <authorList>
            <person name="Krzyzanowska D.M."/>
            <person name="Ossowicki A."/>
            <person name="Rajewska M."/>
            <person name="Maciag T."/>
            <person name="Kaczynski Z."/>
            <person name="Czerwicka M."/>
            <person name="Jafra S."/>
        </authorList>
    </citation>
    <scope>NUCLEOTIDE SEQUENCE [LARGE SCALE GENOMIC DNA]</scope>
    <source>
        <strain evidence="1 2">DSM 7216</strain>
    </source>
</reference>
<keyword evidence="2" id="KW-1185">Reference proteome</keyword>
<gene>
    <name evidence="1" type="ORF">CEV31_1644</name>
</gene>
<protein>
    <submittedName>
        <fullName evidence="1">Uncharacterized protein</fullName>
    </submittedName>
</protein>
<accession>A0A256FZM0</accession>
<organism evidence="1 2">
    <name type="scientific">Brucella thiophenivorans</name>
    <dbReference type="NCBI Taxonomy" id="571255"/>
    <lineage>
        <taxon>Bacteria</taxon>
        <taxon>Pseudomonadati</taxon>
        <taxon>Pseudomonadota</taxon>
        <taxon>Alphaproteobacteria</taxon>
        <taxon>Hyphomicrobiales</taxon>
        <taxon>Brucellaceae</taxon>
        <taxon>Brucella/Ochrobactrum group</taxon>
        <taxon>Brucella</taxon>
    </lineage>
</organism>
<proteinExistence type="predicted"/>
<comment type="caution">
    <text evidence="1">The sequence shown here is derived from an EMBL/GenBank/DDBJ whole genome shotgun (WGS) entry which is preliminary data.</text>
</comment>
<name>A0A256FZM0_9HYPH</name>
<dbReference type="Proteomes" id="UP000215590">
    <property type="component" value="Unassembled WGS sequence"/>
</dbReference>